<evidence type="ECO:0000259" key="6">
    <source>
        <dbReference type="Pfam" id="PF14680"/>
    </source>
</evidence>
<feature type="domain" description="FANCI helical" evidence="5">
    <location>
        <begin position="201"/>
        <end position="280"/>
    </location>
</feature>
<evidence type="ECO:0000259" key="5">
    <source>
        <dbReference type="Pfam" id="PF14679"/>
    </source>
</evidence>
<dbReference type="Pfam" id="PF14675">
    <property type="entry name" value="FANCI_S1"/>
    <property type="match status" value="1"/>
</dbReference>
<sequence length="1218" mass="136218">MATSSSAEDVSSLLSLLSSSTSPSPSLLRSLLRSPRLLPLLPNLDPSLLLSLLDLLASDLASADAALALDLLPPLLALSIDASGAAIAPPILDRILAADWSKALLVKIASILRDLPPKIRVFVPEFVEKVFAGMMGVDLQDLPSLVYQLLLLVSKGICKRMVIAGLLGFFGETLKGPPSIVRQVEGTVLMHFSFAVKQDPSLGQEIVATVRSNRGAVNHFAVAVLLSVARVRRFNESAIGVLRSVVVSSYRDYKLSRDSKWLPDYLKEECLETAKCVEKAFIKAINESNCGREHLVPSIVQLSFLLLESVDSDNREEDGVSSSGGLLGIGELGIQMLKMLFEVHDMARAEIIEQCKFRILSLKPQRSTPVIRLLSCLVQSYPYPMLDHVAHLKELLDYFTFMHEKTATDLINGILPLVKFSHDLQDYIILVVRKAMFKREDTVRIAATNAIVDLIVMECKFKKSGPLQESSSQASCSQQAEITFKSGRELFQDLSGLLRRCLSQQATVKEIVYEGLIKIVLYDPLVANSIISFLWPHFSSFYNEDAASPLKMDRCFKVDNDKICIVEPLDSLLSCVSWILLLQQQSRSDNPSSFAWPCFDFSPSQNHEVGRISCSESFSKALSKIRRFFRKCTSEDKQLQSQNNSSLASGVDVRHCRHLALLGMIECLILISFALRACLHHLKSVATMRSGLSDDSFKTFFYGDVKKLGRPIMQLVWLLKSLPKLEKDSKKKEAKGKRNVESKGTQLFLALLCLKELFMVSLSKGQITEVIEDLLTLSTSELGEEDTLNAAEGINRQEQLIVDDQDLRNLHLFLDNKMKPLYCQLLMLSLPRESEVLSELISNIGRKLPPKQRNSHGIWASRICRNKAVEHPSAARGLVALAFYLLPSPNDMVFLQEISSELRKVMGSEDKEPLETSDTFPIINHSTKNALSTFLIQVFESSLIELDWTLLKIKAILTVSNESTSLGKSQQSGERPNGLELEEALFTRSELIVHLLSSFAEMNLTDSQAEQFLKITTKFYKHLARMTKLQIARKGYKQSLPGRKFQTLAEVTCTMLTAPLYNFVALVQRNQQENGRTRGILRKIKRENRCIPELIFHIEDYEKYLIQLSKITKINLLRHAKRSISRDFRILQAKNVSVEKEQQEAELSQGSSASSKGKSSGDSEGPDEENACKPVLSDELRGSTAGEGSENEKEDEEVSVRRKRAKKSNIVQDSDEER</sequence>
<dbReference type="AlphaFoldDB" id="A0A6V7PRG4"/>
<feature type="domain" description="FANCI solenoid 2" evidence="3">
    <location>
        <begin position="296"/>
        <end position="452"/>
    </location>
</feature>
<feature type="domain" description="FANCI helical" evidence="6">
    <location>
        <begin position="468"/>
        <end position="674"/>
    </location>
</feature>
<protein>
    <recommendedName>
        <fullName evidence="8">Fanconi anemia group I protein</fullName>
    </recommendedName>
</protein>
<feature type="domain" description="FANCI solenoid 4" evidence="4">
    <location>
        <begin position="894"/>
        <end position="1135"/>
    </location>
</feature>
<evidence type="ECO:0000313" key="7">
    <source>
        <dbReference type="EMBL" id="CAD1833283.1"/>
    </source>
</evidence>
<dbReference type="InterPro" id="IPR029314">
    <property type="entry name" value="FANCI_S4"/>
</dbReference>
<dbReference type="InterPro" id="IPR029315">
    <property type="entry name" value="FANCI_S2"/>
</dbReference>
<dbReference type="Pfam" id="PF14680">
    <property type="entry name" value="FANCI_HD2"/>
    <property type="match status" value="1"/>
</dbReference>
<name>A0A6V7PRG4_ANACO</name>
<dbReference type="GO" id="GO:0070182">
    <property type="term" value="F:DNA polymerase binding"/>
    <property type="evidence" value="ECO:0007669"/>
    <property type="project" value="TreeGrafter"/>
</dbReference>
<dbReference type="EMBL" id="LR862151">
    <property type="protein sequence ID" value="CAD1833283.1"/>
    <property type="molecule type" value="Genomic_DNA"/>
</dbReference>
<feature type="domain" description="FANCI solenoid 1" evidence="2">
    <location>
        <begin position="40"/>
        <end position="197"/>
    </location>
</feature>
<dbReference type="GO" id="GO:0006281">
    <property type="term" value="P:DNA repair"/>
    <property type="evidence" value="ECO:0007669"/>
    <property type="project" value="InterPro"/>
</dbReference>
<dbReference type="Pfam" id="PF14678">
    <property type="entry name" value="FANCI_S4"/>
    <property type="match status" value="1"/>
</dbReference>
<dbReference type="Pfam" id="PF14676">
    <property type="entry name" value="FANCI_S2"/>
    <property type="match status" value="1"/>
</dbReference>
<dbReference type="InterPro" id="IPR029310">
    <property type="entry name" value="FANCI_HD1"/>
</dbReference>
<evidence type="ECO:0000256" key="1">
    <source>
        <dbReference type="SAM" id="MobiDB-lite"/>
    </source>
</evidence>
<dbReference type="PANTHER" id="PTHR21818:SF0">
    <property type="entry name" value="FANCONI ANEMIA GROUP I PROTEIN"/>
    <property type="match status" value="1"/>
</dbReference>
<evidence type="ECO:0000259" key="2">
    <source>
        <dbReference type="Pfam" id="PF14675"/>
    </source>
</evidence>
<gene>
    <name evidence="7" type="ORF">CB5_LOCUS16494</name>
</gene>
<evidence type="ECO:0000259" key="3">
    <source>
        <dbReference type="Pfam" id="PF14676"/>
    </source>
</evidence>
<dbReference type="InterPro" id="IPR026171">
    <property type="entry name" value="FANCI"/>
</dbReference>
<accession>A0A6V7PRG4</accession>
<organism evidence="7">
    <name type="scientific">Ananas comosus var. bracteatus</name>
    <name type="common">red pineapple</name>
    <dbReference type="NCBI Taxonomy" id="296719"/>
    <lineage>
        <taxon>Eukaryota</taxon>
        <taxon>Viridiplantae</taxon>
        <taxon>Streptophyta</taxon>
        <taxon>Embryophyta</taxon>
        <taxon>Tracheophyta</taxon>
        <taxon>Spermatophyta</taxon>
        <taxon>Magnoliopsida</taxon>
        <taxon>Liliopsida</taxon>
        <taxon>Poales</taxon>
        <taxon>Bromeliaceae</taxon>
        <taxon>Bromelioideae</taxon>
        <taxon>Ananas</taxon>
    </lineage>
</organism>
<evidence type="ECO:0008006" key="8">
    <source>
        <dbReference type="Google" id="ProtNLM"/>
    </source>
</evidence>
<feature type="compositionally biased region" description="Low complexity" evidence="1">
    <location>
        <begin position="1145"/>
        <end position="1163"/>
    </location>
</feature>
<feature type="region of interest" description="Disordered" evidence="1">
    <location>
        <begin position="1139"/>
        <end position="1218"/>
    </location>
</feature>
<dbReference type="Pfam" id="PF14679">
    <property type="entry name" value="FANCI_HD1"/>
    <property type="match status" value="1"/>
</dbReference>
<evidence type="ECO:0000259" key="4">
    <source>
        <dbReference type="Pfam" id="PF14678"/>
    </source>
</evidence>
<proteinExistence type="predicted"/>
<dbReference type="PANTHER" id="PTHR21818">
    <property type="entry name" value="BC025462 PROTEIN"/>
    <property type="match status" value="1"/>
</dbReference>
<reference evidence="7" key="1">
    <citation type="submission" date="2020-07" db="EMBL/GenBank/DDBJ databases">
        <authorList>
            <person name="Lin J."/>
        </authorList>
    </citation>
    <scope>NUCLEOTIDE SEQUENCE</scope>
</reference>
<dbReference type="InterPro" id="IPR029312">
    <property type="entry name" value="FANCI_HD2"/>
</dbReference>
<dbReference type="InterPro" id="IPR029308">
    <property type="entry name" value="FANCI_S1"/>
</dbReference>